<dbReference type="InterPro" id="IPR000073">
    <property type="entry name" value="AB_hydrolase_1"/>
</dbReference>
<feature type="domain" description="AB hydrolase-1" evidence="4">
    <location>
        <begin position="13"/>
        <end position="237"/>
    </location>
</feature>
<dbReference type="UniPathway" id="UPA01057">
    <property type="reaction ID" value="UER00900"/>
</dbReference>
<dbReference type="AlphaFoldDB" id="A0A378MVA9"/>
<comment type="pathway">
    <text evidence="3">Quinol/quinone metabolism; menaquinone biosynthesis.</text>
</comment>
<sequence length="282" mass="32075">MLSYQWHAQQGTPVVFLHGLLGSQQDWQAVLQHLQNFPQIRPLTIDLPFHGNSKHITCADFADLRQQLHATLESLIGSRPFYLVGYSLGGRAALDYVLNMENPNLQGVVLEGANIGLSTENDRQIRRQNDRHWANRFRQEPIEQVLEDWYKQPVFADLSDTERECYIDSRKHNQGEQIAQMLEATSLAKQPDYTEKLKQTDKNIVFFIGEKDQKFRKMASSHQLPTQLIANAGHNAHRANAKNFVEKLGLLILHSDSDLRSQSVKHNGAALLHKSPSGLNQP</sequence>
<evidence type="ECO:0000313" key="5">
    <source>
        <dbReference type="EMBL" id="STY60024.1"/>
    </source>
</evidence>
<comment type="subunit">
    <text evidence="3">Monomer.</text>
</comment>
<comment type="catalytic activity">
    <reaction evidence="3">
        <text>5-enolpyruvoyl-6-hydroxy-2-succinyl-cyclohex-3-ene-1-carboxylate = (1R,6R)-6-hydroxy-2-succinyl-cyclohexa-2,4-diene-1-carboxylate + pyruvate</text>
        <dbReference type="Rhea" id="RHEA:25597"/>
        <dbReference type="ChEBI" id="CHEBI:15361"/>
        <dbReference type="ChEBI" id="CHEBI:58689"/>
        <dbReference type="ChEBI" id="CHEBI:58818"/>
        <dbReference type="EC" id="4.2.99.20"/>
    </reaction>
</comment>
<dbReference type="PANTHER" id="PTHR42916">
    <property type="entry name" value="2-SUCCINYL-5-ENOLPYRUVYL-6-HYDROXY-3-CYCLOHEXENE-1-CARBOXYLATE SYNTHASE"/>
    <property type="match status" value="1"/>
</dbReference>
<dbReference type="UniPathway" id="UPA00079"/>
<comment type="similarity">
    <text evidence="3">Belongs to the AB hydrolase superfamily. MenH family.</text>
</comment>
<dbReference type="Proteomes" id="UP000254802">
    <property type="component" value="Unassembled WGS sequence"/>
</dbReference>
<dbReference type="STRING" id="75985.WC39_12420"/>
<dbReference type="GO" id="GO:0070205">
    <property type="term" value="F:2-succinyl-6-hydroxy-2,4-cyclohexadiene-1-carboxylate synthase activity"/>
    <property type="evidence" value="ECO:0007669"/>
    <property type="project" value="UniProtKB-UniRule"/>
</dbReference>
<dbReference type="EMBL" id="UGPN01000002">
    <property type="protein sequence ID" value="STY60024.1"/>
    <property type="molecule type" value="Genomic_DNA"/>
</dbReference>
<proteinExistence type="inferred from homology"/>
<evidence type="ECO:0000256" key="3">
    <source>
        <dbReference type="HAMAP-Rule" id="MF_01660"/>
    </source>
</evidence>
<reference evidence="5 6" key="1">
    <citation type="submission" date="2018-06" db="EMBL/GenBank/DDBJ databases">
        <authorList>
            <consortium name="Pathogen Informatics"/>
            <person name="Doyle S."/>
        </authorList>
    </citation>
    <scope>NUCLEOTIDE SEQUENCE [LARGE SCALE GENOMIC DNA]</scope>
    <source>
        <strain evidence="5 6">NCTC10638</strain>
    </source>
</reference>
<dbReference type="Pfam" id="PF00561">
    <property type="entry name" value="Abhydrolase_1"/>
    <property type="match status" value="1"/>
</dbReference>
<comment type="function">
    <text evidence="3">Catalyzes a proton abstraction reaction that results in 2,5-elimination of pyruvate from 2-succinyl-5-enolpyruvyl-6-hydroxy-3-cyclohexene-1-carboxylate (SEPHCHC) and the formation of 2-succinyl-6-hydroxy-2,4-cyclohexadiene-1-carboxylate (SHCHC).</text>
</comment>
<dbReference type="PANTHER" id="PTHR42916:SF1">
    <property type="entry name" value="PROTEIN PHYLLO, CHLOROPLASTIC"/>
    <property type="match status" value="1"/>
</dbReference>
<dbReference type="InterPro" id="IPR022485">
    <property type="entry name" value="SHCHC_synthase_MenH"/>
</dbReference>
<organism evidence="5 6">
    <name type="scientific">Mannheimia haemolytica</name>
    <name type="common">Pasteurella haemolytica</name>
    <dbReference type="NCBI Taxonomy" id="75985"/>
    <lineage>
        <taxon>Bacteria</taxon>
        <taxon>Pseudomonadati</taxon>
        <taxon>Pseudomonadota</taxon>
        <taxon>Gammaproteobacteria</taxon>
        <taxon>Pasteurellales</taxon>
        <taxon>Pasteurellaceae</taxon>
        <taxon>Mannheimia</taxon>
    </lineage>
</organism>
<dbReference type="SUPFAM" id="SSF53474">
    <property type="entry name" value="alpha/beta-Hydrolases"/>
    <property type="match status" value="1"/>
</dbReference>
<dbReference type="Gene3D" id="3.40.50.1820">
    <property type="entry name" value="alpha/beta hydrolase"/>
    <property type="match status" value="1"/>
</dbReference>
<evidence type="ECO:0000256" key="1">
    <source>
        <dbReference type="ARBA" id="ARBA00022428"/>
    </source>
</evidence>
<keyword evidence="1 3" id="KW-0474">Menaquinone biosynthesis</keyword>
<dbReference type="HAMAP" id="MF_01660">
    <property type="entry name" value="MenH"/>
    <property type="match status" value="1"/>
</dbReference>
<dbReference type="EC" id="4.2.99.20" evidence="3"/>
<evidence type="ECO:0000259" key="4">
    <source>
        <dbReference type="Pfam" id="PF00561"/>
    </source>
</evidence>
<evidence type="ECO:0000313" key="6">
    <source>
        <dbReference type="Proteomes" id="UP000254802"/>
    </source>
</evidence>
<dbReference type="NCBIfam" id="NF008340">
    <property type="entry name" value="PRK11126.1"/>
    <property type="match status" value="1"/>
</dbReference>
<gene>
    <name evidence="3 5" type="primary">menH</name>
    <name evidence="5" type="ORF">NCTC10638_01216</name>
</gene>
<protein>
    <recommendedName>
        <fullName evidence="3">Putative 2-succinyl-6-hydroxy-2,4-cyclohexadiene-1-carboxylate synthase</fullName>
        <shortName evidence="3">SHCHC synthase</shortName>
        <ecNumber evidence="3">4.2.99.20</ecNumber>
    </recommendedName>
</protein>
<keyword evidence="2 3" id="KW-0456">Lyase</keyword>
<dbReference type="InterPro" id="IPR029058">
    <property type="entry name" value="AB_hydrolase_fold"/>
</dbReference>
<dbReference type="GO" id="GO:0009234">
    <property type="term" value="P:menaquinone biosynthetic process"/>
    <property type="evidence" value="ECO:0007669"/>
    <property type="project" value="UniProtKB-UniRule"/>
</dbReference>
<accession>A0A378MVA9</accession>
<name>A0A378MVA9_MANHA</name>
<dbReference type="NCBIfam" id="TIGR03695">
    <property type="entry name" value="menH_SHCHC"/>
    <property type="match status" value="1"/>
</dbReference>
<comment type="pathway">
    <text evidence="3">Quinol/quinone metabolism; 1,4-dihydroxy-2-naphthoate biosynthesis; 1,4-dihydroxy-2-naphthoate from chorismate: step 3/7.</text>
</comment>
<evidence type="ECO:0000256" key="2">
    <source>
        <dbReference type="ARBA" id="ARBA00023239"/>
    </source>
</evidence>